<evidence type="ECO:0000313" key="1">
    <source>
        <dbReference type="EMBL" id="DAE01108.1"/>
    </source>
</evidence>
<dbReference type="EMBL" id="BK015319">
    <property type="protein sequence ID" value="DAE01108.1"/>
    <property type="molecule type" value="Genomic_DNA"/>
</dbReference>
<protein>
    <submittedName>
        <fullName evidence="1">Uncharacterized protein</fullName>
    </submittedName>
</protein>
<name>A0A8S5P4I6_9CAUD</name>
<organism evidence="1">
    <name type="scientific">Myoviridae sp. ctegP15</name>
    <dbReference type="NCBI Taxonomy" id="2825146"/>
    <lineage>
        <taxon>Viruses</taxon>
        <taxon>Duplodnaviria</taxon>
        <taxon>Heunggongvirae</taxon>
        <taxon>Uroviricota</taxon>
        <taxon>Caudoviricetes</taxon>
    </lineage>
</organism>
<sequence length="37" mass="4403">MLRNYTRLHKITQELHKNIDVLVDVLVDVLSQEKARN</sequence>
<reference evidence="1" key="1">
    <citation type="journal article" date="2021" name="Proc. Natl. Acad. Sci. U.S.A.">
        <title>A Catalog of Tens of Thousands of Viruses from Human Metagenomes Reveals Hidden Associations with Chronic Diseases.</title>
        <authorList>
            <person name="Tisza M.J."/>
            <person name="Buck C.B."/>
        </authorList>
    </citation>
    <scope>NUCLEOTIDE SEQUENCE</scope>
    <source>
        <strain evidence="1">CtegP15</strain>
    </source>
</reference>
<proteinExistence type="predicted"/>
<accession>A0A8S5P4I6</accession>